<proteinExistence type="inferred from homology"/>
<dbReference type="InterPro" id="IPR040285">
    <property type="entry name" value="ProX/PRXD1"/>
</dbReference>
<comment type="similarity">
    <text evidence="1">Belongs to the PRORSD1 family.</text>
</comment>
<dbReference type="FunFam" id="3.90.960.10:FF:000005">
    <property type="entry name" value="Putative prolyl-tRNA synthetase"/>
    <property type="match status" value="1"/>
</dbReference>
<dbReference type="GO" id="GO:0002161">
    <property type="term" value="F:aminoacyl-tRNA deacylase activity"/>
    <property type="evidence" value="ECO:0007669"/>
    <property type="project" value="InterPro"/>
</dbReference>
<reference evidence="3" key="1">
    <citation type="submission" date="2018-05" db="EMBL/GenBank/DDBJ databases">
        <authorList>
            <person name="Lanie J.A."/>
            <person name="Ng W.-L."/>
            <person name="Kazmierczak K.M."/>
            <person name="Andrzejewski T.M."/>
            <person name="Davidsen T.M."/>
            <person name="Wayne K.J."/>
            <person name="Tettelin H."/>
            <person name="Glass J.I."/>
            <person name="Rusch D."/>
            <person name="Podicherti R."/>
            <person name="Tsui H.-C.T."/>
            <person name="Winkler M.E."/>
        </authorList>
    </citation>
    <scope>NUCLEOTIDE SEQUENCE</scope>
</reference>
<protein>
    <recommendedName>
        <fullName evidence="2">YbaK/aminoacyl-tRNA synthetase-associated domain-containing protein</fullName>
    </recommendedName>
</protein>
<dbReference type="InterPro" id="IPR036754">
    <property type="entry name" value="YbaK/aa-tRNA-synt-asso_dom_sf"/>
</dbReference>
<evidence type="ECO:0000256" key="1">
    <source>
        <dbReference type="ARBA" id="ARBA00010201"/>
    </source>
</evidence>
<name>A0A381T222_9ZZZZ</name>
<sequence length="164" mass="18383">VTVIDIYEFLDSKNISYERHDHPAVFTVKEAKLLSPKLAGAATKNIFLRDKKGSRHFLVTVPQDKQVDLKALSLALDSSRLSFASPERLKTHLGIEPGSVSLLALANDKENNVEVFIDSEIWENTAILCHPLVNTSTLVIPRKSMERFLEKTGHRARLIEIPVV</sequence>
<evidence type="ECO:0000259" key="2">
    <source>
        <dbReference type="Pfam" id="PF04073"/>
    </source>
</evidence>
<gene>
    <name evidence="3" type="ORF">METZ01_LOCUS63106</name>
</gene>
<dbReference type="SUPFAM" id="SSF55826">
    <property type="entry name" value="YbaK/ProRS associated domain"/>
    <property type="match status" value="1"/>
</dbReference>
<accession>A0A381T222</accession>
<dbReference type="CDD" id="cd04335">
    <property type="entry name" value="PrdX_deacylase"/>
    <property type="match status" value="1"/>
</dbReference>
<feature type="non-terminal residue" evidence="3">
    <location>
        <position position="164"/>
    </location>
</feature>
<dbReference type="AlphaFoldDB" id="A0A381T222"/>
<dbReference type="PANTHER" id="PTHR31423">
    <property type="entry name" value="YBAK DOMAIN-CONTAINING PROTEIN"/>
    <property type="match status" value="1"/>
</dbReference>
<feature type="domain" description="YbaK/aminoacyl-tRNA synthetase-associated" evidence="2">
    <location>
        <begin position="22"/>
        <end position="147"/>
    </location>
</feature>
<dbReference type="Gene3D" id="3.90.960.10">
    <property type="entry name" value="YbaK/aminoacyl-tRNA synthetase-associated domain"/>
    <property type="match status" value="1"/>
</dbReference>
<dbReference type="Pfam" id="PF04073">
    <property type="entry name" value="tRNA_edit"/>
    <property type="match status" value="1"/>
</dbReference>
<evidence type="ECO:0000313" key="3">
    <source>
        <dbReference type="EMBL" id="SVA10252.1"/>
    </source>
</evidence>
<dbReference type="EMBL" id="UINC01003908">
    <property type="protein sequence ID" value="SVA10252.1"/>
    <property type="molecule type" value="Genomic_DNA"/>
</dbReference>
<dbReference type="InterPro" id="IPR007214">
    <property type="entry name" value="YbaK/aa-tRNA-synth-assoc-dom"/>
</dbReference>
<organism evidence="3">
    <name type="scientific">marine metagenome</name>
    <dbReference type="NCBI Taxonomy" id="408172"/>
    <lineage>
        <taxon>unclassified sequences</taxon>
        <taxon>metagenomes</taxon>
        <taxon>ecological metagenomes</taxon>
    </lineage>
</organism>
<feature type="non-terminal residue" evidence="3">
    <location>
        <position position="1"/>
    </location>
</feature>
<dbReference type="PANTHER" id="PTHR31423:SF3">
    <property type="entry name" value="PROLYL-TRNA SYNTHETASE ASSOCIATED DOMAIN-CONTAINING PROTEIN 1-RELATED"/>
    <property type="match status" value="1"/>
</dbReference>